<evidence type="ECO:0000259" key="3">
    <source>
        <dbReference type="Pfam" id="PF21864"/>
    </source>
</evidence>
<dbReference type="PANTHER" id="PTHR31346">
    <property type="entry name" value="MULTIPLE ORGANELLAR RNA EDITING FACTOR 2, CHLOROPLASTIC-RELATED-RELATED"/>
    <property type="match status" value="1"/>
</dbReference>
<evidence type="ECO:0000256" key="1">
    <source>
        <dbReference type="ARBA" id="ARBA00022946"/>
    </source>
</evidence>
<protein>
    <recommendedName>
        <fullName evidence="3">MORF/ORRM1/DAG-like MORF domain-containing protein</fullName>
    </recommendedName>
</protein>
<organism evidence="4 5">
    <name type="scientific">Dillenia turbinata</name>
    <dbReference type="NCBI Taxonomy" id="194707"/>
    <lineage>
        <taxon>Eukaryota</taxon>
        <taxon>Viridiplantae</taxon>
        <taxon>Streptophyta</taxon>
        <taxon>Embryophyta</taxon>
        <taxon>Tracheophyta</taxon>
        <taxon>Spermatophyta</taxon>
        <taxon>Magnoliopsida</taxon>
        <taxon>eudicotyledons</taxon>
        <taxon>Gunneridae</taxon>
        <taxon>Pentapetalae</taxon>
        <taxon>Dilleniales</taxon>
        <taxon>Dilleniaceae</taxon>
        <taxon>Dillenia</taxon>
    </lineage>
</organism>
<dbReference type="InterPro" id="IPR037045">
    <property type="entry name" value="S8pro/Inhibitor_I9_sf"/>
</dbReference>
<dbReference type="InterPro" id="IPR054059">
    <property type="entry name" value="MORF/ORRM1/DAG-like_MORF"/>
</dbReference>
<feature type="compositionally biased region" description="Low complexity" evidence="2">
    <location>
        <begin position="219"/>
        <end position="237"/>
    </location>
</feature>
<evidence type="ECO:0000313" key="5">
    <source>
        <dbReference type="Proteomes" id="UP001370490"/>
    </source>
</evidence>
<keyword evidence="5" id="KW-1185">Reference proteome</keyword>
<evidence type="ECO:0000256" key="2">
    <source>
        <dbReference type="SAM" id="MobiDB-lite"/>
    </source>
</evidence>
<accession>A0AAN8YUV5</accession>
<dbReference type="Gene3D" id="3.30.70.80">
    <property type="entry name" value="Peptidase S8 propeptide/proteinase inhibitor I9"/>
    <property type="match status" value="1"/>
</dbReference>
<reference evidence="4 5" key="1">
    <citation type="submission" date="2023-12" db="EMBL/GenBank/DDBJ databases">
        <title>A high-quality genome assembly for Dillenia turbinata (Dilleniales).</title>
        <authorList>
            <person name="Chanderbali A."/>
        </authorList>
    </citation>
    <scope>NUCLEOTIDE SEQUENCE [LARGE SCALE GENOMIC DNA]</scope>
    <source>
        <strain evidence="4">LSX21</strain>
        <tissue evidence="4">Leaf</tissue>
    </source>
</reference>
<dbReference type="Proteomes" id="UP001370490">
    <property type="component" value="Unassembled WGS sequence"/>
</dbReference>
<feature type="compositionally biased region" description="Basic and acidic residues" evidence="2">
    <location>
        <begin position="261"/>
        <end position="284"/>
    </location>
</feature>
<evidence type="ECO:0000313" key="4">
    <source>
        <dbReference type="EMBL" id="KAK6915959.1"/>
    </source>
</evidence>
<keyword evidence="1" id="KW-0809">Transit peptide</keyword>
<gene>
    <name evidence="4" type="ORF">RJ641_018820</name>
</gene>
<name>A0AAN8YUV5_9MAGN</name>
<dbReference type="PANTHER" id="PTHR31346:SF5">
    <property type="entry name" value="MULTIPLE ORGANELLAR RNA EDITING FACTOR 1, MITOCHONDRIAL"/>
    <property type="match status" value="1"/>
</dbReference>
<sequence length="346" mass="38710">MACLGFRVRRIISPTSFLITHHLRTSSSYISSPSSSSSSVLNFNTFPLQNPNSYEASVTHTSFQSIPCFRCSPVSMFSSRSYKNEINDDDKISPDTILFEGCDYNHWLITMEFPDPKPSPEEMVETYVQTLAKVVGSVEEAKKRMYACSTTTYTGFQAVMTEEMSEKFRGLPGVVFILPDSYIDPANKEYGGDKYINGTIIPRPPPVQFARSSGRRGHYPQQGVQQNYPQQGAQPNYSQQNYRPTPSYQGNYNQGGNYYSQERRDFPQGGQREHGHAEQRDFIGDNRNFPPPPPGAAYQQGGGPGYGPNYPGEGQRYSPVEQGSGMQGQQRNYTPMGHTGTDQGRN</sequence>
<dbReference type="InterPro" id="IPR039206">
    <property type="entry name" value="MORF/ORRM1/DAG-like"/>
</dbReference>
<dbReference type="EMBL" id="JBAMMX010000024">
    <property type="protein sequence ID" value="KAK6915959.1"/>
    <property type="molecule type" value="Genomic_DNA"/>
</dbReference>
<feature type="compositionally biased region" description="Low complexity" evidence="2">
    <location>
        <begin position="247"/>
        <end position="260"/>
    </location>
</feature>
<dbReference type="GO" id="GO:0016554">
    <property type="term" value="P:cytidine to uridine editing"/>
    <property type="evidence" value="ECO:0007669"/>
    <property type="project" value="InterPro"/>
</dbReference>
<dbReference type="Pfam" id="PF21864">
    <property type="entry name" value="MORF_dom"/>
    <property type="match status" value="1"/>
</dbReference>
<feature type="region of interest" description="Disordered" evidence="2">
    <location>
        <begin position="197"/>
        <end position="346"/>
    </location>
</feature>
<proteinExistence type="predicted"/>
<dbReference type="GO" id="GO:0080156">
    <property type="term" value="P:mitochondrial mRNA modification"/>
    <property type="evidence" value="ECO:0007669"/>
    <property type="project" value="TreeGrafter"/>
</dbReference>
<dbReference type="GO" id="GO:0005739">
    <property type="term" value="C:mitochondrion"/>
    <property type="evidence" value="ECO:0007669"/>
    <property type="project" value="TreeGrafter"/>
</dbReference>
<comment type="caution">
    <text evidence="4">The sequence shown here is derived from an EMBL/GenBank/DDBJ whole genome shotgun (WGS) entry which is preliminary data.</text>
</comment>
<dbReference type="AlphaFoldDB" id="A0AAN8YUV5"/>
<feature type="domain" description="MORF/ORRM1/DAG-like MORF" evidence="3">
    <location>
        <begin position="104"/>
        <end position="195"/>
    </location>
</feature>